<organism evidence="1">
    <name type="scientific">hydrothermal vent metagenome</name>
    <dbReference type="NCBI Taxonomy" id="652676"/>
    <lineage>
        <taxon>unclassified sequences</taxon>
        <taxon>metagenomes</taxon>
        <taxon>ecological metagenomes</taxon>
    </lineage>
</organism>
<gene>
    <name evidence="1" type="ORF">MNBD_ALPHA12-1574</name>
</gene>
<name>A0A3B0TZ72_9ZZZZ</name>
<proteinExistence type="predicted"/>
<protein>
    <submittedName>
        <fullName evidence="1">Uncharacterized protein</fullName>
    </submittedName>
</protein>
<feature type="non-terminal residue" evidence="1">
    <location>
        <position position="1"/>
    </location>
</feature>
<reference evidence="1" key="1">
    <citation type="submission" date="2018-06" db="EMBL/GenBank/DDBJ databases">
        <authorList>
            <person name="Zhirakovskaya E."/>
        </authorList>
    </citation>
    <scope>NUCLEOTIDE SEQUENCE</scope>
</reference>
<dbReference type="AlphaFoldDB" id="A0A3B0TZ72"/>
<sequence length="38" mass="4121">ALSEGDIATPAIVVIGPVSQYREALDWYQSDLRDNSLG</sequence>
<evidence type="ECO:0000313" key="1">
    <source>
        <dbReference type="EMBL" id="VAW19672.1"/>
    </source>
</evidence>
<accession>A0A3B0TZ72</accession>
<dbReference type="EMBL" id="UOEO01000116">
    <property type="protein sequence ID" value="VAW19672.1"/>
    <property type="molecule type" value="Genomic_DNA"/>
</dbReference>